<evidence type="ECO:0000256" key="15">
    <source>
        <dbReference type="ARBA" id="ARBA00047899"/>
    </source>
</evidence>
<sequence length="1053" mass="113632">MASPPRVETVCSLSLQLLLLCQTVTFIVSSAAPADRTFINCGGGTDFDDIFQRTWSKDNYAGSSPSVVGTSTVTDVNGTDNLLIYQSARVFPAPASSSVGQQGTAAAAAAAAAEGYPTYPLECKEGSRYFLRLHFNAFPFTVNGTTFDPARANFSVVADSVTLLKNWSPLLEEGGAVNTAVVKEFSLVCQPGGVMNVVFVPVSFSASSSPQLMEARASSASSASPSYAFINAIEYVYMPAGLYGNKLQSFASLTVVRWNCGGVRVSAGSDPLCRVWMPDPKDTKAATSLVQPPAVVAGCEVAPAFIPEEVMVSERLFAGPNPQSFPVEYRIPAEANASYFVRMYFADLHYTTEGARVMDLVINGDAREKGFDAIKEVGALNATWRDFLVDQSTPASDTLVVSIRPNPQSMMRNPQINGLEVFKLGVHDLASSANDLRVVDAPDGTPQVVARPLYSMEEAAQILRKFTEFDGNAELLPQWTGNSDLCTGWTGVRCAGPGIITELDLSYVSSPPGLGGGIPPELGQLSSLISVVLSKQRFTGPIPDSLGNLSFLQNLALDNNQLTGSIPATFASLRQLENLTVQLNSLSGEVPEALLKSSSLKTFLSVGGNNSLCAPSTVDQGSTRGLKYCEAEVSTGKKGPPTVTLVVITVVGASLVIALTAFYVMRRRRRRNESLLGSYTDSDYTTKACRKGGRHGRDKGLPESDKKVGQRFTLQELRKATEDFDHTRVIGTGGFGNVYKGVLEDGDVVAIKRSSPESKQGMTEFQTEIITLSKLRHRHLVSLVGYCDDEGEMILVYEYMALGTLRGHLYGKTCGTEYSPLSWRKRLEICIGSARGLDYLHSGVQEMVIHRDVKSTNILLDDKYVAKVADFGLSKSGPSGFNETHVSTAVKGSFGYLDPAYFKSQQLTEKSDVYSFGVVLLEVVTARAPISQNLPKEQVNLADWAVPYLLAGKVEQIVDPKLVNTYGTASLYKVAEVALHCLGEDRDTRPSMTDVRRGLEEALMLQDTSLSVVLDTPPAPMMCVNYDSEYHDYTNATGTSDPPSPPDSVLMAR</sequence>
<keyword evidence="12 19" id="KW-1133">Transmembrane helix</keyword>
<dbReference type="SUPFAM" id="SSF56112">
    <property type="entry name" value="Protein kinase-like (PK-like)"/>
    <property type="match status" value="1"/>
</dbReference>
<evidence type="ECO:0000256" key="20">
    <source>
        <dbReference type="SAM" id="SignalP"/>
    </source>
</evidence>
<dbReference type="FunFam" id="1.10.510.10:FF:000252">
    <property type="entry name" value="Receptor-like protein kinase FERONIA"/>
    <property type="match status" value="1"/>
</dbReference>
<evidence type="ECO:0000256" key="10">
    <source>
        <dbReference type="ARBA" id="ARBA00022777"/>
    </source>
</evidence>
<evidence type="ECO:0000256" key="11">
    <source>
        <dbReference type="ARBA" id="ARBA00022840"/>
    </source>
</evidence>
<proteinExistence type="predicted"/>
<keyword evidence="10" id="KW-0418">Kinase</keyword>
<dbReference type="InterPro" id="IPR017441">
    <property type="entry name" value="Protein_kinase_ATP_BS"/>
</dbReference>
<evidence type="ECO:0000256" key="4">
    <source>
        <dbReference type="ARBA" id="ARBA00022614"/>
    </source>
</evidence>
<dbReference type="Proteomes" id="UP000265515">
    <property type="component" value="Unassembled WGS sequence"/>
</dbReference>
<evidence type="ECO:0000256" key="7">
    <source>
        <dbReference type="ARBA" id="ARBA00022729"/>
    </source>
</evidence>
<feature type="signal peptide" evidence="20">
    <location>
        <begin position="1"/>
        <end position="31"/>
    </location>
</feature>
<dbReference type="InterPro" id="IPR032675">
    <property type="entry name" value="LRR_dom_sf"/>
</dbReference>
<gene>
    <name evidence="22" type="ORF">CBR_g23138</name>
</gene>
<name>A0A388L3P1_CHABU</name>
<dbReference type="OrthoDB" id="4062651at2759"/>
<dbReference type="SUPFAM" id="SSF52058">
    <property type="entry name" value="L domain-like"/>
    <property type="match status" value="1"/>
</dbReference>
<feature type="transmembrane region" description="Helical" evidence="19">
    <location>
        <begin position="643"/>
        <end position="665"/>
    </location>
</feature>
<evidence type="ECO:0000256" key="12">
    <source>
        <dbReference type="ARBA" id="ARBA00022989"/>
    </source>
</evidence>
<feature type="domain" description="Protein kinase" evidence="21">
    <location>
        <begin position="724"/>
        <end position="1003"/>
    </location>
</feature>
<dbReference type="Gene3D" id="2.60.120.430">
    <property type="entry name" value="Galactose-binding lectin"/>
    <property type="match status" value="2"/>
</dbReference>
<dbReference type="InterPro" id="IPR024788">
    <property type="entry name" value="Malectin-like_Carb-bd_dom"/>
</dbReference>
<keyword evidence="6 19" id="KW-0812">Transmembrane</keyword>
<evidence type="ECO:0000256" key="8">
    <source>
        <dbReference type="ARBA" id="ARBA00022737"/>
    </source>
</evidence>
<reference evidence="22 23" key="1">
    <citation type="journal article" date="2018" name="Cell">
        <title>The Chara Genome: Secondary Complexity and Implications for Plant Terrestrialization.</title>
        <authorList>
            <person name="Nishiyama T."/>
            <person name="Sakayama H."/>
            <person name="Vries J.D."/>
            <person name="Buschmann H."/>
            <person name="Saint-Marcoux D."/>
            <person name="Ullrich K.K."/>
            <person name="Haas F.B."/>
            <person name="Vanderstraeten L."/>
            <person name="Becker D."/>
            <person name="Lang D."/>
            <person name="Vosolsobe S."/>
            <person name="Rombauts S."/>
            <person name="Wilhelmsson P.K.I."/>
            <person name="Janitza P."/>
            <person name="Kern R."/>
            <person name="Heyl A."/>
            <person name="Rumpler F."/>
            <person name="Villalobos L.I.A.C."/>
            <person name="Clay J.M."/>
            <person name="Skokan R."/>
            <person name="Toyoda A."/>
            <person name="Suzuki Y."/>
            <person name="Kagoshima H."/>
            <person name="Schijlen E."/>
            <person name="Tajeshwar N."/>
            <person name="Catarino B."/>
            <person name="Hetherington A.J."/>
            <person name="Saltykova A."/>
            <person name="Bonnot C."/>
            <person name="Breuninger H."/>
            <person name="Symeonidi A."/>
            <person name="Radhakrishnan G.V."/>
            <person name="Van Nieuwerburgh F."/>
            <person name="Deforce D."/>
            <person name="Chang C."/>
            <person name="Karol K.G."/>
            <person name="Hedrich R."/>
            <person name="Ulvskov P."/>
            <person name="Glockner G."/>
            <person name="Delwiche C.F."/>
            <person name="Petrasek J."/>
            <person name="Van de Peer Y."/>
            <person name="Friml J."/>
            <person name="Beilby M."/>
            <person name="Dolan L."/>
            <person name="Kohara Y."/>
            <person name="Sugano S."/>
            <person name="Fujiyama A."/>
            <person name="Delaux P.-M."/>
            <person name="Quint M."/>
            <person name="TheiBen G."/>
            <person name="Hagemann M."/>
            <person name="Harholt J."/>
            <person name="Dunand C."/>
            <person name="Zachgo S."/>
            <person name="Langdale J."/>
            <person name="Maumus F."/>
            <person name="Straeten D.V.D."/>
            <person name="Gould S.B."/>
            <person name="Rensing S.A."/>
        </authorList>
    </citation>
    <scope>NUCLEOTIDE SEQUENCE [LARGE SCALE GENOMIC DNA]</scope>
    <source>
        <strain evidence="22 23">S276</strain>
    </source>
</reference>
<keyword evidence="11 17" id="KW-0067">ATP-binding</keyword>
<dbReference type="FunFam" id="3.80.10.10:FF:000383">
    <property type="entry name" value="Leucine-rich repeat receptor protein kinase EMS1"/>
    <property type="match status" value="1"/>
</dbReference>
<evidence type="ECO:0000256" key="5">
    <source>
        <dbReference type="ARBA" id="ARBA00022679"/>
    </source>
</evidence>
<dbReference type="CDD" id="cd14066">
    <property type="entry name" value="STKc_IRAK"/>
    <property type="match status" value="1"/>
</dbReference>
<dbReference type="STRING" id="69332.A0A388L3P1"/>
<feature type="region of interest" description="Disordered" evidence="18">
    <location>
        <begin position="1034"/>
        <end position="1053"/>
    </location>
</feature>
<dbReference type="Gene3D" id="3.80.10.10">
    <property type="entry name" value="Ribonuclease Inhibitor"/>
    <property type="match status" value="1"/>
</dbReference>
<dbReference type="Gramene" id="GBG76924">
    <property type="protein sequence ID" value="GBG76924"/>
    <property type="gene ID" value="CBR_g23138"/>
</dbReference>
<dbReference type="GO" id="GO:0016020">
    <property type="term" value="C:membrane"/>
    <property type="evidence" value="ECO:0007669"/>
    <property type="project" value="UniProtKB-SubCell"/>
</dbReference>
<evidence type="ECO:0000256" key="18">
    <source>
        <dbReference type="SAM" id="MobiDB-lite"/>
    </source>
</evidence>
<evidence type="ECO:0000256" key="1">
    <source>
        <dbReference type="ARBA" id="ARBA00004479"/>
    </source>
</evidence>
<evidence type="ECO:0000256" key="14">
    <source>
        <dbReference type="ARBA" id="ARBA00023180"/>
    </source>
</evidence>
<dbReference type="PANTHER" id="PTHR45631">
    <property type="entry name" value="OS07G0107800 PROTEIN-RELATED"/>
    <property type="match status" value="1"/>
</dbReference>
<comment type="subcellular location">
    <subcellularLocation>
        <location evidence="1">Membrane</location>
        <topology evidence="1">Single-pass type I membrane protein</topology>
    </subcellularLocation>
</comment>
<keyword evidence="5" id="KW-0808">Transferase</keyword>
<dbReference type="InterPro" id="IPR011009">
    <property type="entry name" value="Kinase-like_dom_sf"/>
</dbReference>
<comment type="catalytic activity">
    <reaction evidence="16">
        <text>L-seryl-[protein] + ATP = O-phospho-L-seryl-[protein] + ADP + H(+)</text>
        <dbReference type="Rhea" id="RHEA:17989"/>
        <dbReference type="Rhea" id="RHEA-COMP:9863"/>
        <dbReference type="Rhea" id="RHEA-COMP:11604"/>
        <dbReference type="ChEBI" id="CHEBI:15378"/>
        <dbReference type="ChEBI" id="CHEBI:29999"/>
        <dbReference type="ChEBI" id="CHEBI:30616"/>
        <dbReference type="ChEBI" id="CHEBI:83421"/>
        <dbReference type="ChEBI" id="CHEBI:456216"/>
        <dbReference type="EC" id="2.7.11.1"/>
    </reaction>
</comment>
<dbReference type="Pfam" id="PF00560">
    <property type="entry name" value="LRR_1"/>
    <property type="match status" value="1"/>
</dbReference>
<dbReference type="GO" id="GO:0005524">
    <property type="term" value="F:ATP binding"/>
    <property type="evidence" value="ECO:0007669"/>
    <property type="project" value="UniProtKB-UniRule"/>
</dbReference>
<dbReference type="FunFam" id="3.30.200.20:FF:000039">
    <property type="entry name" value="receptor-like protein kinase FERONIA"/>
    <property type="match status" value="1"/>
</dbReference>
<evidence type="ECO:0000256" key="16">
    <source>
        <dbReference type="ARBA" id="ARBA00048679"/>
    </source>
</evidence>
<feature type="chain" id="PRO_5017192885" description="non-specific serine/threonine protein kinase" evidence="20">
    <location>
        <begin position="32"/>
        <end position="1053"/>
    </location>
</feature>
<organism evidence="22 23">
    <name type="scientific">Chara braunii</name>
    <name type="common">Braun's stonewort</name>
    <dbReference type="NCBI Taxonomy" id="69332"/>
    <lineage>
        <taxon>Eukaryota</taxon>
        <taxon>Viridiplantae</taxon>
        <taxon>Streptophyta</taxon>
        <taxon>Charophyceae</taxon>
        <taxon>Charales</taxon>
        <taxon>Characeae</taxon>
        <taxon>Chara</taxon>
    </lineage>
</organism>
<dbReference type="InterPro" id="IPR008271">
    <property type="entry name" value="Ser/Thr_kinase_AS"/>
</dbReference>
<evidence type="ECO:0000256" key="13">
    <source>
        <dbReference type="ARBA" id="ARBA00023136"/>
    </source>
</evidence>
<dbReference type="InterPro" id="IPR001245">
    <property type="entry name" value="Ser-Thr/Tyr_kinase_cat_dom"/>
</dbReference>
<evidence type="ECO:0000256" key="3">
    <source>
        <dbReference type="ARBA" id="ARBA00022527"/>
    </source>
</evidence>
<dbReference type="GO" id="GO:0004674">
    <property type="term" value="F:protein serine/threonine kinase activity"/>
    <property type="evidence" value="ECO:0007669"/>
    <property type="project" value="UniProtKB-KW"/>
</dbReference>
<dbReference type="SMART" id="SM00220">
    <property type="entry name" value="S_TKc"/>
    <property type="match status" value="1"/>
</dbReference>
<evidence type="ECO:0000313" key="22">
    <source>
        <dbReference type="EMBL" id="GBG76924.1"/>
    </source>
</evidence>
<feature type="binding site" evidence="17">
    <location>
        <position position="752"/>
    </location>
    <ligand>
        <name>ATP</name>
        <dbReference type="ChEBI" id="CHEBI:30616"/>
    </ligand>
</feature>
<feature type="region of interest" description="Disordered" evidence="18">
    <location>
        <begin position="687"/>
        <end position="706"/>
    </location>
</feature>
<keyword evidence="3" id="KW-0723">Serine/threonine-protein kinase</keyword>
<dbReference type="Pfam" id="PF12819">
    <property type="entry name" value="Malectin_like"/>
    <property type="match status" value="1"/>
</dbReference>
<dbReference type="PROSITE" id="PS00107">
    <property type="entry name" value="PROTEIN_KINASE_ATP"/>
    <property type="match status" value="1"/>
</dbReference>
<dbReference type="Gene3D" id="1.10.510.10">
    <property type="entry name" value="Transferase(Phosphotransferase) domain 1"/>
    <property type="match status" value="1"/>
</dbReference>
<keyword evidence="23" id="KW-1185">Reference proteome</keyword>
<protein>
    <recommendedName>
        <fullName evidence="2">non-specific serine/threonine protein kinase</fullName>
        <ecNumber evidence="2">2.7.11.1</ecNumber>
    </recommendedName>
</protein>
<dbReference type="PROSITE" id="PS50011">
    <property type="entry name" value="PROTEIN_KINASE_DOM"/>
    <property type="match status" value="1"/>
</dbReference>
<dbReference type="EC" id="2.7.11.1" evidence="2"/>
<evidence type="ECO:0000313" key="23">
    <source>
        <dbReference type="Proteomes" id="UP000265515"/>
    </source>
</evidence>
<evidence type="ECO:0000256" key="9">
    <source>
        <dbReference type="ARBA" id="ARBA00022741"/>
    </source>
</evidence>
<evidence type="ECO:0000256" key="6">
    <source>
        <dbReference type="ARBA" id="ARBA00022692"/>
    </source>
</evidence>
<dbReference type="InterPro" id="IPR001611">
    <property type="entry name" value="Leu-rich_rpt"/>
</dbReference>
<keyword evidence="9 17" id="KW-0547">Nucleotide-binding</keyword>
<accession>A0A388L3P1</accession>
<dbReference type="Gene3D" id="3.30.200.20">
    <property type="entry name" value="Phosphorylase Kinase, domain 1"/>
    <property type="match status" value="1"/>
</dbReference>
<evidence type="ECO:0000259" key="21">
    <source>
        <dbReference type="PROSITE" id="PS50011"/>
    </source>
</evidence>
<keyword evidence="8" id="KW-0677">Repeat</keyword>
<dbReference type="Pfam" id="PF07714">
    <property type="entry name" value="PK_Tyr_Ser-Thr"/>
    <property type="match status" value="1"/>
</dbReference>
<evidence type="ECO:0000256" key="17">
    <source>
        <dbReference type="PROSITE-ProRule" id="PRU10141"/>
    </source>
</evidence>
<keyword evidence="4" id="KW-0433">Leucine-rich repeat</keyword>
<dbReference type="InterPro" id="IPR000719">
    <property type="entry name" value="Prot_kinase_dom"/>
</dbReference>
<keyword evidence="7 20" id="KW-0732">Signal</keyword>
<dbReference type="PROSITE" id="PS00108">
    <property type="entry name" value="PROTEIN_KINASE_ST"/>
    <property type="match status" value="1"/>
</dbReference>
<feature type="compositionally biased region" description="Basic residues" evidence="18">
    <location>
        <begin position="688"/>
        <end position="697"/>
    </location>
</feature>
<evidence type="ECO:0000256" key="19">
    <source>
        <dbReference type="SAM" id="Phobius"/>
    </source>
</evidence>
<keyword evidence="13 19" id="KW-0472">Membrane</keyword>
<comment type="caution">
    <text evidence="22">The sequence shown here is derived from an EMBL/GenBank/DDBJ whole genome shotgun (WGS) entry which is preliminary data.</text>
</comment>
<comment type="catalytic activity">
    <reaction evidence="15">
        <text>L-threonyl-[protein] + ATP = O-phospho-L-threonyl-[protein] + ADP + H(+)</text>
        <dbReference type="Rhea" id="RHEA:46608"/>
        <dbReference type="Rhea" id="RHEA-COMP:11060"/>
        <dbReference type="Rhea" id="RHEA-COMP:11605"/>
        <dbReference type="ChEBI" id="CHEBI:15378"/>
        <dbReference type="ChEBI" id="CHEBI:30013"/>
        <dbReference type="ChEBI" id="CHEBI:30616"/>
        <dbReference type="ChEBI" id="CHEBI:61977"/>
        <dbReference type="ChEBI" id="CHEBI:456216"/>
        <dbReference type="EC" id="2.7.11.1"/>
    </reaction>
</comment>
<dbReference type="AlphaFoldDB" id="A0A388L3P1"/>
<dbReference type="EMBL" id="BFEA01000256">
    <property type="protein sequence ID" value="GBG76924.1"/>
    <property type="molecule type" value="Genomic_DNA"/>
</dbReference>
<keyword evidence="14" id="KW-0325">Glycoprotein</keyword>
<evidence type="ECO:0000256" key="2">
    <source>
        <dbReference type="ARBA" id="ARBA00012513"/>
    </source>
</evidence>